<keyword evidence="3" id="KW-1185">Reference proteome</keyword>
<protein>
    <recommendedName>
        <fullName evidence="4">Gustatory receptor</fullName>
    </recommendedName>
</protein>
<evidence type="ECO:0000256" key="1">
    <source>
        <dbReference type="SAM" id="Phobius"/>
    </source>
</evidence>
<name>A0A6A4VCN7_AMPAM</name>
<comment type="caution">
    <text evidence="2">The sequence shown here is derived from an EMBL/GenBank/DDBJ whole genome shotgun (WGS) entry which is preliminary data.</text>
</comment>
<dbReference type="AlphaFoldDB" id="A0A6A4VCN7"/>
<feature type="transmembrane region" description="Helical" evidence="1">
    <location>
        <begin position="218"/>
        <end position="237"/>
    </location>
</feature>
<sequence>MSAKTLVTVSSRVVPAGREVRSPADLDPEGQDVRPALRRLPRSGWAILWVLRLTGQAGGSGCISWIYPTVLYVVLSVSALFMAFISGTIGARQASICASFTQMTDGMTPELIACMFYGLIAQVSSFLLIVGIVQEGGGWEQTPMILLRLWGAVVTVVVPCEVGQKMLNQVSAIRDWLLELPPADLATNQEVLLHLEATRRDLDRLGDLSLYRLRRSTVLAITSAVITYIIVFLQFQVSEDTDPRG</sequence>
<proteinExistence type="predicted"/>
<feature type="transmembrane region" description="Helical" evidence="1">
    <location>
        <begin position="111"/>
        <end position="133"/>
    </location>
</feature>
<dbReference type="Proteomes" id="UP000440578">
    <property type="component" value="Unassembled WGS sequence"/>
</dbReference>
<keyword evidence="1" id="KW-0812">Transmembrane</keyword>
<dbReference type="EMBL" id="VIIS01002194">
    <property type="protein sequence ID" value="KAF0287381.1"/>
    <property type="molecule type" value="Genomic_DNA"/>
</dbReference>
<organism evidence="2 3">
    <name type="scientific">Amphibalanus amphitrite</name>
    <name type="common">Striped barnacle</name>
    <name type="synonym">Balanus amphitrite</name>
    <dbReference type="NCBI Taxonomy" id="1232801"/>
    <lineage>
        <taxon>Eukaryota</taxon>
        <taxon>Metazoa</taxon>
        <taxon>Ecdysozoa</taxon>
        <taxon>Arthropoda</taxon>
        <taxon>Crustacea</taxon>
        <taxon>Multicrustacea</taxon>
        <taxon>Cirripedia</taxon>
        <taxon>Thoracica</taxon>
        <taxon>Thoracicalcarea</taxon>
        <taxon>Balanomorpha</taxon>
        <taxon>Balanoidea</taxon>
        <taxon>Balanidae</taxon>
        <taxon>Amphibalaninae</taxon>
        <taxon>Amphibalanus</taxon>
    </lineage>
</organism>
<keyword evidence="1" id="KW-1133">Transmembrane helix</keyword>
<feature type="transmembrane region" description="Helical" evidence="1">
    <location>
        <begin position="145"/>
        <end position="164"/>
    </location>
</feature>
<keyword evidence="1" id="KW-0472">Membrane</keyword>
<gene>
    <name evidence="2" type="ORF">FJT64_014178</name>
</gene>
<feature type="transmembrane region" description="Helical" evidence="1">
    <location>
        <begin position="72"/>
        <end position="91"/>
    </location>
</feature>
<evidence type="ECO:0000313" key="2">
    <source>
        <dbReference type="EMBL" id="KAF0287381.1"/>
    </source>
</evidence>
<accession>A0A6A4VCN7</accession>
<evidence type="ECO:0008006" key="4">
    <source>
        <dbReference type="Google" id="ProtNLM"/>
    </source>
</evidence>
<reference evidence="2 3" key="1">
    <citation type="submission" date="2019-07" db="EMBL/GenBank/DDBJ databases">
        <title>Draft genome assembly of a fouling barnacle, Amphibalanus amphitrite (Darwin, 1854): The first reference genome for Thecostraca.</title>
        <authorList>
            <person name="Kim W."/>
        </authorList>
    </citation>
    <scope>NUCLEOTIDE SEQUENCE [LARGE SCALE GENOMIC DNA]</scope>
    <source>
        <strain evidence="2">SNU_AA5</strain>
        <tissue evidence="2">Soma without cirri and trophi</tissue>
    </source>
</reference>
<evidence type="ECO:0000313" key="3">
    <source>
        <dbReference type="Proteomes" id="UP000440578"/>
    </source>
</evidence>